<keyword evidence="9" id="KW-1185">Reference proteome</keyword>
<comment type="similarity">
    <text evidence="1">Belongs to the LysR transcriptional regulatory family.</text>
</comment>
<reference evidence="8 9" key="1">
    <citation type="submission" date="2020-08" db="EMBL/GenBank/DDBJ databases">
        <title>Sequencing the genomes of 1000 actinobacteria strains.</title>
        <authorList>
            <person name="Klenk H.-P."/>
        </authorList>
    </citation>
    <scope>NUCLEOTIDE SEQUENCE [LARGE SCALE GENOMIC DNA]</scope>
    <source>
        <strain evidence="8 9">DSM 45258</strain>
    </source>
</reference>
<organism evidence="8 9">
    <name type="scientific">Hoyosella altamirensis</name>
    <dbReference type="NCBI Taxonomy" id="616997"/>
    <lineage>
        <taxon>Bacteria</taxon>
        <taxon>Bacillati</taxon>
        <taxon>Actinomycetota</taxon>
        <taxon>Actinomycetes</taxon>
        <taxon>Mycobacteriales</taxon>
        <taxon>Hoyosellaceae</taxon>
        <taxon>Hoyosella</taxon>
    </lineage>
</organism>
<evidence type="ECO:0000256" key="6">
    <source>
        <dbReference type="SAM" id="MobiDB-lite"/>
    </source>
</evidence>
<gene>
    <name evidence="8" type="ORF">FHU29_002446</name>
</gene>
<protein>
    <submittedName>
        <fullName evidence="8">DNA-binding transcriptional LysR family regulator</fullName>
    </submittedName>
</protein>
<sequence length="250" mass="27287">MTEQNEFWLGYVPGATPAKWAQRWSERVTDVPLRLVQISVADQCSALVQRRVDAALVRLPAQRDEEWELLSVVPLYEEVPVVVVPRGHFLSAGEEVTYADLADEALWYPLDDTFAWEGAGGVPGAAQPHRPATSREALELVATGTGVTVVPMSVARLHPDPELVSRPLAAGPRSQVGIAWLAERSTDTDALLDEMVGIVKGRRANSSRGLRSQAPAVQKPPASKPAAKTARRGTPRQTSNRRKQPRKPGR</sequence>
<dbReference type="Gene3D" id="3.40.190.10">
    <property type="entry name" value="Periplasmic binding protein-like II"/>
    <property type="match status" value="2"/>
</dbReference>
<dbReference type="GO" id="GO:0003677">
    <property type="term" value="F:DNA binding"/>
    <property type="evidence" value="ECO:0007669"/>
    <property type="project" value="UniProtKB-KW"/>
</dbReference>
<name>A0A839RNP5_9ACTN</name>
<dbReference type="Proteomes" id="UP000567922">
    <property type="component" value="Unassembled WGS sequence"/>
</dbReference>
<feature type="compositionally biased region" description="Basic residues" evidence="6">
    <location>
        <begin position="229"/>
        <end position="250"/>
    </location>
</feature>
<feature type="compositionally biased region" description="Low complexity" evidence="6">
    <location>
        <begin position="214"/>
        <end position="228"/>
    </location>
</feature>
<keyword evidence="3 8" id="KW-0238">DNA-binding</keyword>
<dbReference type="RefSeq" id="WP_064439893.1">
    <property type="nucleotide sequence ID" value="NZ_BDDI01000006.1"/>
</dbReference>
<evidence type="ECO:0000256" key="1">
    <source>
        <dbReference type="ARBA" id="ARBA00009437"/>
    </source>
</evidence>
<dbReference type="SUPFAM" id="SSF53850">
    <property type="entry name" value="Periplasmic binding protein-like II"/>
    <property type="match status" value="1"/>
</dbReference>
<feature type="domain" description="LysR substrate-binding" evidence="7">
    <location>
        <begin position="19"/>
        <end position="192"/>
    </location>
</feature>
<proteinExistence type="inferred from homology"/>
<comment type="caution">
    <text evidence="8">The sequence shown here is derived from an EMBL/GenBank/DDBJ whole genome shotgun (WGS) entry which is preliminary data.</text>
</comment>
<dbReference type="EMBL" id="JACHWS010000002">
    <property type="protein sequence ID" value="MBB3037997.1"/>
    <property type="molecule type" value="Genomic_DNA"/>
</dbReference>
<dbReference type="InterPro" id="IPR005119">
    <property type="entry name" value="LysR_subst-bd"/>
</dbReference>
<evidence type="ECO:0000256" key="3">
    <source>
        <dbReference type="ARBA" id="ARBA00023125"/>
    </source>
</evidence>
<dbReference type="PANTHER" id="PTHR30346">
    <property type="entry name" value="TRANSCRIPTIONAL DUAL REGULATOR HCAR-RELATED"/>
    <property type="match status" value="1"/>
</dbReference>
<evidence type="ECO:0000256" key="2">
    <source>
        <dbReference type="ARBA" id="ARBA00023015"/>
    </source>
</evidence>
<dbReference type="GO" id="GO:0003700">
    <property type="term" value="F:DNA-binding transcription factor activity"/>
    <property type="evidence" value="ECO:0007669"/>
    <property type="project" value="TreeGrafter"/>
</dbReference>
<dbReference type="OrthoDB" id="3388207at2"/>
<evidence type="ECO:0000259" key="7">
    <source>
        <dbReference type="Pfam" id="PF03466"/>
    </source>
</evidence>
<evidence type="ECO:0000256" key="4">
    <source>
        <dbReference type="ARBA" id="ARBA00023159"/>
    </source>
</evidence>
<evidence type="ECO:0000313" key="9">
    <source>
        <dbReference type="Proteomes" id="UP000567922"/>
    </source>
</evidence>
<accession>A0A839RNP5</accession>
<feature type="region of interest" description="Disordered" evidence="6">
    <location>
        <begin position="203"/>
        <end position="250"/>
    </location>
</feature>
<keyword evidence="5" id="KW-0804">Transcription</keyword>
<dbReference type="AlphaFoldDB" id="A0A839RNP5"/>
<dbReference type="Pfam" id="PF03466">
    <property type="entry name" value="LysR_substrate"/>
    <property type="match status" value="1"/>
</dbReference>
<evidence type="ECO:0000313" key="8">
    <source>
        <dbReference type="EMBL" id="MBB3037997.1"/>
    </source>
</evidence>
<dbReference type="GO" id="GO:0032993">
    <property type="term" value="C:protein-DNA complex"/>
    <property type="evidence" value="ECO:0007669"/>
    <property type="project" value="TreeGrafter"/>
</dbReference>
<keyword evidence="2" id="KW-0805">Transcription regulation</keyword>
<evidence type="ECO:0000256" key="5">
    <source>
        <dbReference type="ARBA" id="ARBA00023163"/>
    </source>
</evidence>
<keyword evidence="4" id="KW-0010">Activator</keyword>
<dbReference type="PANTHER" id="PTHR30346:SF0">
    <property type="entry name" value="HCA OPERON TRANSCRIPTIONAL ACTIVATOR HCAR"/>
    <property type="match status" value="1"/>
</dbReference>